<proteinExistence type="predicted"/>
<protein>
    <submittedName>
        <fullName evidence="1">Uncharacterized protein</fullName>
    </submittedName>
</protein>
<evidence type="ECO:0000313" key="2">
    <source>
        <dbReference type="Proteomes" id="UP000005778"/>
    </source>
</evidence>
<name>I5B696_9BACT</name>
<dbReference type="HOGENOM" id="CLU_3250560_0_0_7"/>
<organism evidence="1 2">
    <name type="scientific">Desulfobacter postgatei 2ac9</name>
    <dbReference type="NCBI Taxonomy" id="879212"/>
    <lineage>
        <taxon>Bacteria</taxon>
        <taxon>Pseudomonadati</taxon>
        <taxon>Thermodesulfobacteriota</taxon>
        <taxon>Desulfobacteria</taxon>
        <taxon>Desulfobacterales</taxon>
        <taxon>Desulfobacteraceae</taxon>
        <taxon>Desulfobacter</taxon>
    </lineage>
</organism>
<dbReference type="AlphaFoldDB" id="I5B696"/>
<gene>
    <name evidence="1" type="ORF">DespoDRAFT_03228</name>
</gene>
<reference evidence="1 2" key="1">
    <citation type="submission" date="2011-09" db="EMBL/GenBank/DDBJ databases">
        <authorList>
            <consortium name="US DOE Joint Genome Institute (JGI-PGF)"/>
            <person name="Lucas S."/>
            <person name="Han J."/>
            <person name="Lapidus A."/>
            <person name="Cheng J.-F."/>
            <person name="Goodwin L."/>
            <person name="Pitluck S."/>
            <person name="Peters L."/>
            <person name="Land M.L."/>
            <person name="Hauser L."/>
            <person name="Orellana R."/>
            <person name="Lovley D."/>
            <person name="Woyke T.J."/>
        </authorList>
    </citation>
    <scope>NUCLEOTIDE SEQUENCE [LARGE SCALE GENOMIC DNA]</scope>
    <source>
        <strain evidence="1 2">2ac9</strain>
    </source>
</reference>
<dbReference type="EMBL" id="CM001488">
    <property type="protein sequence ID" value="EIM65009.1"/>
    <property type="molecule type" value="Genomic_DNA"/>
</dbReference>
<dbReference type="STRING" id="879212.DespoDRAFT_03228"/>
<dbReference type="Proteomes" id="UP000005778">
    <property type="component" value="Chromosome"/>
</dbReference>
<evidence type="ECO:0000313" key="1">
    <source>
        <dbReference type="EMBL" id="EIM65009.1"/>
    </source>
</evidence>
<accession>I5B696</accession>
<keyword evidence="2" id="KW-1185">Reference proteome</keyword>
<reference evidence="1 2" key="2">
    <citation type="submission" date="2012-02" db="EMBL/GenBank/DDBJ databases">
        <title>Improved High-Quality Draft sequence of Desulfobacter postgatei 2ac9.</title>
        <authorList>
            <consortium name="US DOE Joint Genome Institute"/>
            <person name="Lucas S."/>
            <person name="Han J."/>
            <person name="Lapidus A."/>
            <person name="Cheng J.-F."/>
            <person name="Goodwin L."/>
            <person name="Pitluck S."/>
            <person name="Peters L."/>
            <person name="Ovchinnikova G."/>
            <person name="Held B."/>
            <person name="Detter J.C."/>
            <person name="Han C."/>
            <person name="Tapia R."/>
            <person name="Land M."/>
            <person name="Hauser L."/>
            <person name="Kyrpides N."/>
            <person name="Ivanova N."/>
            <person name="Pagani I."/>
            <person name="Orellana R."/>
            <person name="Lovley D."/>
            <person name="Woyke T."/>
        </authorList>
    </citation>
    <scope>NUCLEOTIDE SEQUENCE [LARGE SCALE GENOMIC DNA]</scope>
    <source>
        <strain evidence="1 2">2ac9</strain>
    </source>
</reference>
<sequence>MYQKVIFNFCYMMLYKFLKFLVHKQEIEYASTAARKKFDVTG</sequence>